<keyword evidence="2" id="KW-0067">ATP-binding</keyword>
<dbReference type="GO" id="GO:0006289">
    <property type="term" value="P:nucleotide-excision repair"/>
    <property type="evidence" value="ECO:0007669"/>
    <property type="project" value="TreeGrafter"/>
</dbReference>
<dbReference type="InterPro" id="IPR011545">
    <property type="entry name" value="DEAD/DEAH_box_helicase_dom"/>
</dbReference>
<protein>
    <submittedName>
        <fullName evidence="5">Helicase conserved C-terminal domain-containing protein</fullName>
    </submittedName>
</protein>
<gene>
    <name evidence="5" type="ORF">SAMN05444362_12011</name>
</gene>
<dbReference type="InterPro" id="IPR001650">
    <property type="entry name" value="Helicase_C-like"/>
</dbReference>
<keyword evidence="1" id="KW-0547">Nucleotide-binding</keyword>
<dbReference type="GO" id="GO:0003676">
    <property type="term" value="F:nucleic acid binding"/>
    <property type="evidence" value="ECO:0007669"/>
    <property type="project" value="InterPro"/>
</dbReference>
<dbReference type="GO" id="GO:0005524">
    <property type="term" value="F:ATP binding"/>
    <property type="evidence" value="ECO:0007669"/>
    <property type="project" value="UniProtKB-KW"/>
</dbReference>
<dbReference type="Proteomes" id="UP000184480">
    <property type="component" value="Unassembled WGS sequence"/>
</dbReference>
<accession>A0A1M5IJ98</accession>
<dbReference type="PROSITE" id="PS51192">
    <property type="entry name" value="HELICASE_ATP_BIND_1"/>
    <property type="match status" value="1"/>
</dbReference>
<evidence type="ECO:0000313" key="6">
    <source>
        <dbReference type="Proteomes" id="UP000184480"/>
    </source>
</evidence>
<feature type="domain" description="Helicase C-terminal" evidence="4">
    <location>
        <begin position="969"/>
        <end position="1178"/>
    </location>
</feature>
<dbReference type="SMART" id="SM00487">
    <property type="entry name" value="DEXDc"/>
    <property type="match status" value="1"/>
</dbReference>
<dbReference type="SUPFAM" id="SSF52540">
    <property type="entry name" value="P-loop containing nucleoside triphosphate hydrolases"/>
    <property type="match status" value="2"/>
</dbReference>
<dbReference type="SMART" id="SM00490">
    <property type="entry name" value="HELICc"/>
    <property type="match status" value="1"/>
</dbReference>
<dbReference type="GO" id="GO:0036297">
    <property type="term" value="P:interstrand cross-link repair"/>
    <property type="evidence" value="ECO:0007669"/>
    <property type="project" value="TreeGrafter"/>
</dbReference>
<evidence type="ECO:0000259" key="4">
    <source>
        <dbReference type="PROSITE" id="PS51194"/>
    </source>
</evidence>
<dbReference type="InterPro" id="IPR027417">
    <property type="entry name" value="P-loop_NTPase"/>
</dbReference>
<dbReference type="RefSeq" id="WP_062184407.1">
    <property type="nucleotide sequence ID" value="NZ_BBXL01000027.1"/>
</dbReference>
<keyword evidence="5" id="KW-0378">Hydrolase</keyword>
<dbReference type="Pfam" id="PF00271">
    <property type="entry name" value="Helicase_C"/>
    <property type="match status" value="1"/>
</dbReference>
<dbReference type="OrthoDB" id="9815222at2"/>
<dbReference type="PANTHER" id="PTHR47957:SF3">
    <property type="entry name" value="ATP-DEPENDENT HELICASE HRQ1"/>
    <property type="match status" value="1"/>
</dbReference>
<feature type="domain" description="Helicase ATP-binding" evidence="3">
    <location>
        <begin position="103"/>
        <end position="373"/>
    </location>
</feature>
<dbReference type="InterPro" id="IPR014001">
    <property type="entry name" value="Helicase_ATP-bd"/>
</dbReference>
<evidence type="ECO:0000259" key="3">
    <source>
        <dbReference type="PROSITE" id="PS51192"/>
    </source>
</evidence>
<evidence type="ECO:0000256" key="1">
    <source>
        <dbReference type="ARBA" id="ARBA00022741"/>
    </source>
</evidence>
<keyword evidence="5" id="KW-0347">Helicase</keyword>
<proteinExistence type="predicted"/>
<organism evidence="5 6">
    <name type="scientific">Dysgonomonas macrotermitis</name>
    <dbReference type="NCBI Taxonomy" id="1346286"/>
    <lineage>
        <taxon>Bacteria</taxon>
        <taxon>Pseudomonadati</taxon>
        <taxon>Bacteroidota</taxon>
        <taxon>Bacteroidia</taxon>
        <taxon>Bacteroidales</taxon>
        <taxon>Dysgonomonadaceae</taxon>
        <taxon>Dysgonomonas</taxon>
    </lineage>
</organism>
<evidence type="ECO:0000256" key="2">
    <source>
        <dbReference type="ARBA" id="ARBA00022840"/>
    </source>
</evidence>
<sequence length="1720" mass="195513">MDNPIKIHRTLRELYLKYINSGMPFSSDCYNNERNELLLSDATICQPPIIEIVPKYKEVCTIEELCDKEGINKDFAEFVNCGLFDGSSKFIRKLYEHQVEAIVEATKERKDIIVTTGTGSGKTECFLLPLVSDLINESKVWSKQNRPRAMRAMILYPLNALAEDQMIRLRKALNSKEGDGRNNARKWLDINRGGNRFYFGRYTGRTPVSGTKEKADDRLREERKEHERDWKAVVEEVEANGTTELLYQMPCMDEDSAEMWCRQDMQDNAPDILITNYSMLNIMLMRNIESPIFEQTKTWLQSDPTNIFHIIIDELHTYRGTSGTEVAYILRILLDRLGLTPNSPQVQYLASSASMEDNEQTREYIGQFFGLTSEEVKNRFVLLQNPPSDEIIKPSVELPIEQLSQFNTNTSELLVNLNCTSILEIVNKYELDKWLKYGMVKNGKVTASKVDDICTNLQLPTDKAPNVVESIIKIICQTKTGNNNLMPLRAHFFFRNINGLWACSDPCCSSLCEEYKTADREIGKMYKHPNSICSCGKRILELILCESCGEVFLGGFSQIQSGRNIVSVQQPVGASKNPYVVLKKWSQSKPIPKNSGWKSVSYDNVSGEYQIDKSDGNYIIYQEQAETQLPYQCPCCEVKARGKGKDRIPPLKRHSTGVQKVNQVMADALVKTLKSEGANPKIVLFSDSRQSAAKLAAGIELDHYRDALRWAIIKAMSVNDEDINLIKLFYNLSDSQLSESELNKKKEFRRDERYRKIIQLIRDKHDDYLDANDKKELEWLMRDLSLSDLEGTLNYVIHCLVSAGISPIGPKPSIANNNKAWYELFDLNTNTFKRDSSDFDYRTQIRNINKTEQLRSIFAHKKRSFESMRLGYVTLKERDSDEIKAQLLDSIVRIMGERSRIVGVDSDWSRTSLTKQSENFIKAAYKVSASKKVTEIKDEIVKTLRLKGVLTRDGELLLTGEGLAFKESTIEDKVWVCTKCKTAHLHPSVGYCINCTEKLGEPDTLTENDIDNPNDYYLSLVKNSDTIFRLHCEELTGQTSKDDFRKRQRLFQGFAYQGEERKVEEIDLLSVTTTMEAGVDIGSLSAVMMGNVPPQRFNYQQRVGRAGRRGNPLSIALTIAKGNSHDQTHYAETERMVSATPKAPYLEVRTKEIAERVIIKEVLYQALKPIILTTKDNIHGGFGRVEQWDRNKHTVETWINDNKKAIENIISTISRGTNLKDSTKSDILSLISDQLVERITGEVDNNNGVYSSLSELLANAGMLPMFGFPTRVRNLYLKYPGNKLPSEDVVSRDMDIAIASFAPGCEIVKDKLVYKAVGVVDYEYDKTGKVRVKNRSLSVIRNKLHKCKNCGFSSVTQDLDICPICSNCLDKIDACSPLGFCIDYTKKPKDFNGVYDWHSSSSDIALDCSDKLEPIEHCVKNIHIRTNVIPSTGRVHQVNDNNGALFSLGRRGENSEWICRNAISDDKERNEMKLLYESSYAFVSSKTTGVMAITLESINENININPICNDNSHAVKAAFLSWGYLVRRSIASFLDIDAQELSVGFNIDAKTRNPEVFFVEKLDNGAGYCNYLTSGEIVNNAIVMPLVEGGQEYERLTTKDHLKCSSSCYDCIRDYGNQNIHNIIDWRLGLDIARLSDNPNANIGLDIEYWKEYVDTVIINRIKRQGLAMNKISDNIIIFNDKRNTFLLTHPLWSDNYIEKIEIELGVSLERKSIYDLSKL</sequence>
<name>A0A1M5IJ98_9BACT</name>
<dbReference type="GO" id="GO:0043138">
    <property type="term" value="F:3'-5' DNA helicase activity"/>
    <property type="evidence" value="ECO:0007669"/>
    <property type="project" value="TreeGrafter"/>
</dbReference>
<dbReference type="STRING" id="1346286.SAMN05444362_12011"/>
<dbReference type="PANTHER" id="PTHR47957">
    <property type="entry name" value="ATP-DEPENDENT HELICASE HRQ1"/>
    <property type="match status" value="1"/>
</dbReference>
<reference evidence="6" key="1">
    <citation type="submission" date="2016-11" db="EMBL/GenBank/DDBJ databases">
        <authorList>
            <person name="Varghese N."/>
            <person name="Submissions S."/>
        </authorList>
    </citation>
    <scope>NUCLEOTIDE SEQUENCE [LARGE SCALE GENOMIC DNA]</scope>
    <source>
        <strain evidence="6">DSM 27370</strain>
    </source>
</reference>
<dbReference type="Gene3D" id="3.40.50.300">
    <property type="entry name" value="P-loop containing nucleotide triphosphate hydrolases"/>
    <property type="match status" value="2"/>
</dbReference>
<dbReference type="Pfam" id="PF00270">
    <property type="entry name" value="DEAD"/>
    <property type="match status" value="1"/>
</dbReference>
<evidence type="ECO:0000313" key="5">
    <source>
        <dbReference type="EMBL" id="SHG28418.1"/>
    </source>
</evidence>
<keyword evidence="6" id="KW-1185">Reference proteome</keyword>
<dbReference type="PROSITE" id="PS51194">
    <property type="entry name" value="HELICASE_CTER"/>
    <property type="match status" value="1"/>
</dbReference>
<dbReference type="EMBL" id="FQUC01000020">
    <property type="protein sequence ID" value="SHG28418.1"/>
    <property type="molecule type" value="Genomic_DNA"/>
</dbReference>